<name>A0A3P6F9S7_BRAOL</name>
<dbReference type="GO" id="GO:0004190">
    <property type="term" value="F:aspartic-type endopeptidase activity"/>
    <property type="evidence" value="ECO:0007669"/>
    <property type="project" value="UniProtKB-KW"/>
</dbReference>
<dbReference type="InterPro" id="IPR033121">
    <property type="entry name" value="PEPTIDASE_A1"/>
</dbReference>
<dbReference type="SUPFAM" id="SSF50630">
    <property type="entry name" value="Acid proteases"/>
    <property type="match status" value="1"/>
</dbReference>
<dbReference type="InterPro" id="IPR021109">
    <property type="entry name" value="Peptidase_aspartic_dom_sf"/>
</dbReference>
<dbReference type="PROSITE" id="PS00141">
    <property type="entry name" value="ASP_PROTEASE"/>
    <property type="match status" value="1"/>
</dbReference>
<gene>
    <name evidence="11" type="ORF">BOLC5T31801H</name>
</gene>
<dbReference type="InterPro" id="IPR032799">
    <property type="entry name" value="TAXi_C"/>
</dbReference>
<dbReference type="EMBL" id="LR031877">
    <property type="protein sequence ID" value="VDD44254.1"/>
    <property type="molecule type" value="Genomic_DNA"/>
</dbReference>
<evidence type="ECO:0000313" key="11">
    <source>
        <dbReference type="EMBL" id="VDD44254.1"/>
    </source>
</evidence>
<dbReference type="InterPro" id="IPR032861">
    <property type="entry name" value="TAXi_N"/>
</dbReference>
<protein>
    <recommendedName>
        <fullName evidence="10">Peptidase A1 domain-containing protein</fullName>
    </recommendedName>
</protein>
<evidence type="ECO:0000256" key="8">
    <source>
        <dbReference type="ARBA" id="ARBA00023180"/>
    </source>
</evidence>
<dbReference type="InterPro" id="IPR051708">
    <property type="entry name" value="Plant_Aspart_Prot_A1"/>
</dbReference>
<evidence type="ECO:0000259" key="10">
    <source>
        <dbReference type="PROSITE" id="PS51767"/>
    </source>
</evidence>
<evidence type="ECO:0000256" key="6">
    <source>
        <dbReference type="ARBA" id="ARBA00022750"/>
    </source>
</evidence>
<evidence type="ECO:0000256" key="1">
    <source>
        <dbReference type="ARBA" id="ARBA00004613"/>
    </source>
</evidence>
<feature type="chain" id="PRO_5017929216" description="Peptidase A1 domain-containing protein" evidence="9">
    <location>
        <begin position="28"/>
        <end position="462"/>
    </location>
</feature>
<evidence type="ECO:0000256" key="9">
    <source>
        <dbReference type="SAM" id="SignalP"/>
    </source>
</evidence>
<keyword evidence="8" id="KW-0325">Glycoprotein</keyword>
<evidence type="ECO:0000256" key="4">
    <source>
        <dbReference type="ARBA" id="ARBA00022670"/>
    </source>
</evidence>
<dbReference type="Pfam" id="PF14541">
    <property type="entry name" value="TAXi_C"/>
    <property type="match status" value="1"/>
</dbReference>
<comment type="subcellular location">
    <subcellularLocation>
        <location evidence="1">Secreted</location>
    </subcellularLocation>
</comment>
<feature type="signal peptide" evidence="9">
    <location>
        <begin position="1"/>
        <end position="27"/>
    </location>
</feature>
<reference evidence="11" key="1">
    <citation type="submission" date="2018-11" db="EMBL/GenBank/DDBJ databases">
        <authorList>
            <consortium name="Genoscope - CEA"/>
            <person name="William W."/>
        </authorList>
    </citation>
    <scope>NUCLEOTIDE SEQUENCE</scope>
</reference>
<evidence type="ECO:0000256" key="7">
    <source>
        <dbReference type="ARBA" id="ARBA00022801"/>
    </source>
</evidence>
<feature type="domain" description="Peptidase A1" evidence="10">
    <location>
        <begin position="87"/>
        <end position="454"/>
    </location>
</feature>
<organism evidence="11">
    <name type="scientific">Brassica oleracea</name>
    <name type="common">Wild cabbage</name>
    <dbReference type="NCBI Taxonomy" id="3712"/>
    <lineage>
        <taxon>Eukaryota</taxon>
        <taxon>Viridiplantae</taxon>
        <taxon>Streptophyta</taxon>
        <taxon>Embryophyta</taxon>
        <taxon>Tracheophyta</taxon>
        <taxon>Spermatophyta</taxon>
        <taxon>Magnoliopsida</taxon>
        <taxon>eudicotyledons</taxon>
        <taxon>Gunneridae</taxon>
        <taxon>Pentapetalae</taxon>
        <taxon>rosids</taxon>
        <taxon>malvids</taxon>
        <taxon>Brassicales</taxon>
        <taxon>Brassicaceae</taxon>
        <taxon>Brassiceae</taxon>
        <taxon>Brassica</taxon>
    </lineage>
</organism>
<accession>A0A3P6F9S7</accession>
<dbReference type="AlphaFoldDB" id="A0A3P6F9S7"/>
<evidence type="ECO:0000256" key="5">
    <source>
        <dbReference type="ARBA" id="ARBA00022729"/>
    </source>
</evidence>
<dbReference type="CDD" id="cd05476">
    <property type="entry name" value="pepsin_A_like_plant"/>
    <property type="match status" value="1"/>
</dbReference>
<evidence type="ECO:0000256" key="2">
    <source>
        <dbReference type="ARBA" id="ARBA00007447"/>
    </source>
</evidence>
<dbReference type="GO" id="GO:0006508">
    <property type="term" value="P:proteolysis"/>
    <property type="evidence" value="ECO:0007669"/>
    <property type="project" value="UniProtKB-KW"/>
</dbReference>
<dbReference type="FunFam" id="2.40.70.10:FF:000050">
    <property type="entry name" value="Aspartic proteinase CDR1"/>
    <property type="match status" value="1"/>
</dbReference>
<dbReference type="PANTHER" id="PTHR47967:SF79">
    <property type="entry name" value="ASPARTYL PROTEASE FAMILY PROTEIN"/>
    <property type="match status" value="1"/>
</dbReference>
<keyword evidence="3" id="KW-0964">Secreted</keyword>
<evidence type="ECO:0000256" key="3">
    <source>
        <dbReference type="ARBA" id="ARBA00022525"/>
    </source>
</evidence>
<dbReference type="InterPro" id="IPR034161">
    <property type="entry name" value="Pepsin-like_plant"/>
</dbReference>
<dbReference type="PROSITE" id="PS51767">
    <property type="entry name" value="PEPTIDASE_A1"/>
    <property type="match status" value="1"/>
</dbReference>
<dbReference type="FunFam" id="2.40.70.10:FF:000016">
    <property type="entry name" value="Probable aspartic protease At2g35615"/>
    <property type="match status" value="1"/>
</dbReference>
<dbReference type="GO" id="GO:0005576">
    <property type="term" value="C:extracellular region"/>
    <property type="evidence" value="ECO:0007669"/>
    <property type="project" value="UniProtKB-SubCell"/>
</dbReference>
<keyword evidence="4" id="KW-0645">Protease</keyword>
<dbReference type="InterPro" id="IPR001969">
    <property type="entry name" value="Aspartic_peptidase_AS"/>
</dbReference>
<proteinExistence type="inferred from homology"/>
<comment type="similarity">
    <text evidence="2">Belongs to the peptidase A1 family.</text>
</comment>
<keyword evidence="7" id="KW-0378">Hydrolase</keyword>
<sequence length="462" mass="49747">MGTQTFINCSLSAIIITFLVSSYSAHSQDLTFKLIHRDSPHSPLYNPLHTVSDRLKAGFLRSISRSRRFSTKTDDLQSGLISNGGEYFMSISIGTPPSKVLAIADTGSDLTWVQCKPCEHCYKQNGSIFDKTHSSTYKTEGCDSKPCNALAKKEKGCDRSGKICKYLYGYGDQSYTKGEVATETISIDSSSGSPVSFPGTVFGCGYNNSGTFDGTGSGIVGLGRGPLSLISQLGSSIGKKFSYCLSNTSYSTNGTGVINLGTNSMPSNPSKGSAVLTTPLIYKTQNTYYYLNLEAITVRKTKIPYTGGGGGGGYSLNEKATGNIIIDSGTTFTGRILDYQKKKNTFTFLESGFYEKFGAAVEASVTGAKRASDPQGMLIHCFKAGYKKIGLPEITMHFTGADVKLSPTNAFLKKDEEIVCLSMIPTTDVAIYGNLVQADFRVGYDLEAKTLSFQRIDCFGTL</sequence>
<keyword evidence="6" id="KW-0064">Aspartyl protease</keyword>
<dbReference type="Gene3D" id="2.40.70.10">
    <property type="entry name" value="Acid Proteases"/>
    <property type="match status" value="2"/>
</dbReference>
<dbReference type="Pfam" id="PF14543">
    <property type="entry name" value="TAXi_N"/>
    <property type="match status" value="1"/>
</dbReference>
<keyword evidence="5 9" id="KW-0732">Signal</keyword>
<dbReference type="PANTHER" id="PTHR47967">
    <property type="entry name" value="OS07G0603500 PROTEIN-RELATED"/>
    <property type="match status" value="1"/>
</dbReference>